<dbReference type="EMBL" id="NIRI02000056">
    <property type="protein sequence ID" value="KAG5445491.1"/>
    <property type="molecule type" value="Genomic_DNA"/>
</dbReference>
<dbReference type="CDD" id="cd00154">
    <property type="entry name" value="Rab"/>
    <property type="match status" value="1"/>
</dbReference>
<dbReference type="PROSITE" id="PS50222">
    <property type="entry name" value="EF_HAND_2"/>
    <property type="match status" value="1"/>
</dbReference>
<dbReference type="SMART" id="SM00174">
    <property type="entry name" value="RHO"/>
    <property type="match status" value="1"/>
</dbReference>
<evidence type="ECO:0000259" key="9">
    <source>
        <dbReference type="PROSITE" id="PS50222"/>
    </source>
</evidence>
<dbReference type="GO" id="GO:0003924">
    <property type="term" value="F:GTPase activity"/>
    <property type="evidence" value="ECO:0007669"/>
    <property type="project" value="InterPro"/>
</dbReference>
<evidence type="ECO:0000256" key="5">
    <source>
        <dbReference type="ARBA" id="ARBA00023054"/>
    </source>
</evidence>
<dbReference type="InterPro" id="IPR002048">
    <property type="entry name" value="EF_hand_dom"/>
</dbReference>
<dbReference type="InterPro" id="IPR005225">
    <property type="entry name" value="Small_GTP-bd"/>
</dbReference>
<feature type="compositionally biased region" description="Polar residues" evidence="8">
    <location>
        <begin position="88"/>
        <end position="99"/>
    </location>
</feature>
<keyword evidence="3" id="KW-0547">Nucleotide-binding</keyword>
<name>A0A8T1M9Z2_CLOSI</name>
<dbReference type="SMART" id="SM00175">
    <property type="entry name" value="RAB"/>
    <property type="match status" value="1"/>
</dbReference>
<dbReference type="SMART" id="SM00176">
    <property type="entry name" value="RAN"/>
    <property type="match status" value="1"/>
</dbReference>
<feature type="region of interest" description="Disordered" evidence="8">
    <location>
        <begin position="70"/>
        <end position="146"/>
    </location>
</feature>
<dbReference type="PROSITE" id="PS51421">
    <property type="entry name" value="RAS"/>
    <property type="match status" value="1"/>
</dbReference>
<keyword evidence="4" id="KW-0106">Calcium</keyword>
<dbReference type="InterPro" id="IPR001806">
    <property type="entry name" value="Small_GTPase"/>
</dbReference>
<dbReference type="PROSITE" id="PS51419">
    <property type="entry name" value="RAB"/>
    <property type="match status" value="1"/>
</dbReference>
<evidence type="ECO:0000256" key="1">
    <source>
        <dbReference type="ARBA" id="ARBA00004496"/>
    </source>
</evidence>
<feature type="compositionally biased region" description="Polar residues" evidence="8">
    <location>
        <begin position="129"/>
        <end position="144"/>
    </location>
</feature>
<dbReference type="InterPro" id="IPR018247">
    <property type="entry name" value="EF_Hand_1_Ca_BS"/>
</dbReference>
<sequence length="634" mass="72619">MATEALQELLKDYDLEQKGFLDKTEWIKLCAQDGINLSPDLASALFDGLDTDADGQVQIGDIVKELSNSETAMEFPQTPLLSDRRSLSFDQSHQGNESPSAVPLNQVHRPRESRRKMKRNYQQKDHSRFLSQSSGAHSDNNGGLFTTKKELAEDGSEVFCTTPVPIHPRYKNLMELETEISRSYPKLLPSFNNVIEDFRTEIISSRQEQSSLEQNYLSEKAARKRDLLHMESELEMQIQRIEERTKEMQEAIRKQYDTKIMAKEQEISEIRTLVESLKARFEDKYGNGSSAPPDSTTADQRGTEFNPPTPSPYMNRNRRPSSAQIRDQNHLQEVLAKLESREEELGKLKKQLFEQEVQILVDRRELLNRDEEKQQLYAQLESLRNIALTRQDEHDFYAQRHGRLTPESTHSQSESLHSYDQHNSSMNTVVDTPTTPKPPERIFKIILIGDTGVGKSSFMHQFCDHVFYPRLSATVGVDFRTRNIRVDKYVYSIQLWDTAGQEKYRSIVRTYFRKVDGVIIVYDVTAPQSFRNVRSWMDQISEFGSEQKVPVIVVGNKIDLRKMGSGNCVTTEMGKTFAETYGVMFLETSVCTSENVDEAVRLLASKMKVEQDAQMATTVQLTEKSSAPIKSCCK</sequence>
<dbReference type="Proteomes" id="UP000286415">
    <property type="component" value="Unassembled WGS sequence"/>
</dbReference>
<feature type="compositionally biased region" description="Basic residues" evidence="8">
    <location>
        <begin position="111"/>
        <end position="121"/>
    </location>
</feature>
<comment type="subcellular location">
    <subcellularLocation>
        <location evidence="1">Cytoplasm</location>
    </subcellularLocation>
</comment>
<evidence type="ECO:0000256" key="6">
    <source>
        <dbReference type="ARBA" id="ARBA00023134"/>
    </source>
</evidence>
<keyword evidence="2" id="KW-0963">Cytoplasm</keyword>
<dbReference type="PROSITE" id="PS51417">
    <property type="entry name" value="ARF"/>
    <property type="match status" value="1"/>
</dbReference>
<protein>
    <submittedName>
        <fullName evidence="10">Ras and EF-hand domain-containing protein</fullName>
    </submittedName>
</protein>
<dbReference type="Gene3D" id="1.10.238.10">
    <property type="entry name" value="EF-hand"/>
    <property type="match status" value="1"/>
</dbReference>
<keyword evidence="11" id="KW-1185">Reference proteome</keyword>
<keyword evidence="6" id="KW-0342">GTP-binding</keyword>
<dbReference type="GO" id="GO:0005737">
    <property type="term" value="C:cytoplasm"/>
    <property type="evidence" value="ECO:0007669"/>
    <property type="project" value="UniProtKB-SubCell"/>
</dbReference>
<feature type="coiled-coil region" evidence="7">
    <location>
        <begin position="331"/>
        <end position="358"/>
    </location>
</feature>
<dbReference type="InterPro" id="IPR050227">
    <property type="entry name" value="Rab"/>
</dbReference>
<dbReference type="GO" id="GO:0005509">
    <property type="term" value="F:calcium ion binding"/>
    <property type="evidence" value="ECO:0007669"/>
    <property type="project" value="InterPro"/>
</dbReference>
<evidence type="ECO:0000313" key="10">
    <source>
        <dbReference type="EMBL" id="KAG5445491.1"/>
    </source>
</evidence>
<dbReference type="OrthoDB" id="6279399at2759"/>
<dbReference type="SMART" id="SM00177">
    <property type="entry name" value="ARF"/>
    <property type="match status" value="1"/>
</dbReference>
<proteinExistence type="predicted"/>
<reference evidence="10 11" key="2">
    <citation type="journal article" date="2021" name="Genomics">
        <title>High-quality reference genome for Clonorchis sinensis.</title>
        <authorList>
            <person name="Young N.D."/>
            <person name="Stroehlein A.J."/>
            <person name="Kinkar L."/>
            <person name="Wang T."/>
            <person name="Sohn W.M."/>
            <person name="Chang B.C.H."/>
            <person name="Kaur P."/>
            <person name="Weisz D."/>
            <person name="Dudchenko O."/>
            <person name="Aiden E.L."/>
            <person name="Korhonen P.K."/>
            <person name="Gasser R.B."/>
        </authorList>
    </citation>
    <scope>NUCLEOTIDE SEQUENCE [LARGE SCALE GENOMIC DNA]</scope>
    <source>
        <strain evidence="10">Cs-k2</strain>
    </source>
</reference>
<dbReference type="SUPFAM" id="SSF52540">
    <property type="entry name" value="P-loop containing nucleoside triphosphate hydrolases"/>
    <property type="match status" value="1"/>
</dbReference>
<evidence type="ECO:0000256" key="8">
    <source>
        <dbReference type="SAM" id="MobiDB-lite"/>
    </source>
</evidence>
<comment type="caution">
    <text evidence="10">The sequence shown here is derived from an EMBL/GenBank/DDBJ whole genome shotgun (WGS) entry which is preliminary data.</text>
</comment>
<dbReference type="PRINTS" id="PR00449">
    <property type="entry name" value="RASTRNSFRMNG"/>
</dbReference>
<dbReference type="PROSITE" id="PS51420">
    <property type="entry name" value="RHO"/>
    <property type="match status" value="1"/>
</dbReference>
<feature type="coiled-coil region" evidence="7">
    <location>
        <begin position="224"/>
        <end position="280"/>
    </location>
</feature>
<evidence type="ECO:0000256" key="4">
    <source>
        <dbReference type="ARBA" id="ARBA00022837"/>
    </source>
</evidence>
<dbReference type="FunFam" id="3.40.50.300:FF:001348">
    <property type="entry name" value="Ras and EF-hand domain-containing protein"/>
    <property type="match status" value="1"/>
</dbReference>
<dbReference type="PROSITE" id="PS00018">
    <property type="entry name" value="EF_HAND_1"/>
    <property type="match status" value="1"/>
</dbReference>
<dbReference type="InterPro" id="IPR027417">
    <property type="entry name" value="P-loop_NTPase"/>
</dbReference>
<dbReference type="SUPFAM" id="SSF47473">
    <property type="entry name" value="EF-hand"/>
    <property type="match status" value="1"/>
</dbReference>
<keyword evidence="5 7" id="KW-0175">Coiled coil</keyword>
<feature type="region of interest" description="Disordered" evidence="8">
    <location>
        <begin position="283"/>
        <end position="328"/>
    </location>
</feature>
<dbReference type="InterPro" id="IPR011992">
    <property type="entry name" value="EF-hand-dom_pair"/>
</dbReference>
<evidence type="ECO:0000256" key="3">
    <source>
        <dbReference type="ARBA" id="ARBA00022741"/>
    </source>
</evidence>
<dbReference type="AlphaFoldDB" id="A0A8T1M9Z2"/>
<dbReference type="NCBIfam" id="TIGR00231">
    <property type="entry name" value="small_GTP"/>
    <property type="match status" value="1"/>
</dbReference>
<evidence type="ECO:0000256" key="7">
    <source>
        <dbReference type="SAM" id="Coils"/>
    </source>
</evidence>
<dbReference type="Gene3D" id="3.40.50.300">
    <property type="entry name" value="P-loop containing nucleotide triphosphate hydrolases"/>
    <property type="match status" value="1"/>
</dbReference>
<dbReference type="GO" id="GO:0005525">
    <property type="term" value="F:GTP binding"/>
    <property type="evidence" value="ECO:0007669"/>
    <property type="project" value="UniProtKB-KW"/>
</dbReference>
<evidence type="ECO:0000256" key="2">
    <source>
        <dbReference type="ARBA" id="ARBA00022490"/>
    </source>
</evidence>
<dbReference type="SMART" id="SM00173">
    <property type="entry name" value="RAS"/>
    <property type="match status" value="1"/>
</dbReference>
<feature type="compositionally biased region" description="Polar residues" evidence="8">
    <location>
        <begin position="287"/>
        <end position="300"/>
    </location>
</feature>
<evidence type="ECO:0000313" key="11">
    <source>
        <dbReference type="Proteomes" id="UP000286415"/>
    </source>
</evidence>
<gene>
    <name evidence="10" type="ORF">CSKR_100979</name>
</gene>
<reference evidence="10 11" key="1">
    <citation type="journal article" date="2018" name="Biotechnol. Adv.">
        <title>Improved genomic resources and new bioinformatic workflow for the carcinogenic parasite Clonorchis sinensis: Biotechnological implications.</title>
        <authorList>
            <person name="Wang D."/>
            <person name="Korhonen P.K."/>
            <person name="Gasser R.B."/>
            <person name="Young N.D."/>
        </authorList>
    </citation>
    <scope>NUCLEOTIDE SEQUENCE [LARGE SCALE GENOMIC DNA]</scope>
    <source>
        <strain evidence="10">Cs-k2</strain>
    </source>
</reference>
<accession>A0A8T1M9Z2</accession>
<feature type="domain" description="EF-hand" evidence="9">
    <location>
        <begin position="1"/>
        <end position="36"/>
    </location>
</feature>
<dbReference type="PANTHER" id="PTHR47977">
    <property type="entry name" value="RAS-RELATED PROTEIN RAB"/>
    <property type="match status" value="1"/>
</dbReference>
<organism evidence="10 11">
    <name type="scientific">Clonorchis sinensis</name>
    <name type="common">Chinese liver fluke</name>
    <dbReference type="NCBI Taxonomy" id="79923"/>
    <lineage>
        <taxon>Eukaryota</taxon>
        <taxon>Metazoa</taxon>
        <taxon>Spiralia</taxon>
        <taxon>Lophotrochozoa</taxon>
        <taxon>Platyhelminthes</taxon>
        <taxon>Trematoda</taxon>
        <taxon>Digenea</taxon>
        <taxon>Opisthorchiida</taxon>
        <taxon>Opisthorchiata</taxon>
        <taxon>Opisthorchiidae</taxon>
        <taxon>Clonorchis</taxon>
    </lineage>
</organism>
<dbReference type="Pfam" id="PF00071">
    <property type="entry name" value="Ras"/>
    <property type="match status" value="1"/>
</dbReference>